<accession>A0ACA9NJV7</accession>
<evidence type="ECO:0000313" key="1">
    <source>
        <dbReference type="EMBL" id="CAG8652168.1"/>
    </source>
</evidence>
<comment type="caution">
    <text evidence="1">The sequence shown here is derived from an EMBL/GenBank/DDBJ whole genome shotgun (WGS) entry which is preliminary data.</text>
</comment>
<dbReference type="EMBL" id="CAJVPW010014221">
    <property type="protein sequence ID" value="CAG8652168.1"/>
    <property type="molecule type" value="Genomic_DNA"/>
</dbReference>
<name>A0ACA9NJV7_9GLOM</name>
<proteinExistence type="predicted"/>
<dbReference type="Proteomes" id="UP000789366">
    <property type="component" value="Unassembled WGS sequence"/>
</dbReference>
<evidence type="ECO:0000313" key="2">
    <source>
        <dbReference type="Proteomes" id="UP000789366"/>
    </source>
</evidence>
<sequence>MDENKYLFDINSKKIYIKSQENNPCLSFKNEIINSLYEDSYNINETFITKHIHNDRDKDIIVSKYDVETLISCKHREKGNIRFNNVERTSNISNYYDVQGIIVTNLNYTKNARTYASRYNIILCDKSNLNHKLNFYIEKELDKRELDVLCNILNNEDY</sequence>
<protein>
    <submittedName>
        <fullName evidence="1">5992_t:CDS:1</fullName>
    </submittedName>
</protein>
<reference evidence="1" key="1">
    <citation type="submission" date="2021-06" db="EMBL/GenBank/DDBJ databases">
        <authorList>
            <person name="Kallberg Y."/>
            <person name="Tangrot J."/>
            <person name="Rosling A."/>
        </authorList>
    </citation>
    <scope>NUCLEOTIDE SEQUENCE</scope>
    <source>
        <strain evidence="1">28 12/20/2015</strain>
    </source>
</reference>
<gene>
    <name evidence="1" type="ORF">SPELUC_LOCUS8956</name>
</gene>
<keyword evidence="2" id="KW-1185">Reference proteome</keyword>
<organism evidence="1 2">
    <name type="scientific">Cetraspora pellucida</name>
    <dbReference type="NCBI Taxonomy" id="1433469"/>
    <lineage>
        <taxon>Eukaryota</taxon>
        <taxon>Fungi</taxon>
        <taxon>Fungi incertae sedis</taxon>
        <taxon>Mucoromycota</taxon>
        <taxon>Glomeromycotina</taxon>
        <taxon>Glomeromycetes</taxon>
        <taxon>Diversisporales</taxon>
        <taxon>Gigasporaceae</taxon>
        <taxon>Cetraspora</taxon>
    </lineage>
</organism>